<keyword evidence="3" id="KW-0472">Membrane</keyword>
<dbReference type="CDD" id="cd00383">
    <property type="entry name" value="trans_reg_C"/>
    <property type="match status" value="1"/>
</dbReference>
<feature type="DNA-binding region" description="OmpR/PhoB-type" evidence="2">
    <location>
        <begin position="1"/>
        <end position="91"/>
    </location>
</feature>
<dbReference type="Pfam" id="PF00486">
    <property type="entry name" value="Trans_reg_C"/>
    <property type="match status" value="1"/>
</dbReference>
<gene>
    <name evidence="5" type="ORF">EKG39_22450</name>
</gene>
<dbReference type="GO" id="GO:0006355">
    <property type="term" value="P:regulation of DNA-templated transcription"/>
    <property type="evidence" value="ECO:0007669"/>
    <property type="project" value="InterPro"/>
</dbReference>
<keyword evidence="6" id="KW-1185">Reference proteome</keyword>
<feature type="domain" description="OmpR/PhoB-type" evidence="4">
    <location>
        <begin position="1"/>
        <end position="91"/>
    </location>
</feature>
<name>A0A3S0RE13_9GAMM</name>
<evidence type="ECO:0000256" key="2">
    <source>
        <dbReference type="PROSITE-ProRule" id="PRU01091"/>
    </source>
</evidence>
<evidence type="ECO:0000256" key="3">
    <source>
        <dbReference type="SAM" id="Phobius"/>
    </source>
</evidence>
<keyword evidence="3" id="KW-0812">Transmembrane</keyword>
<organism evidence="5 6">
    <name type="scientific">Shewanella atlantica</name>
    <dbReference type="NCBI Taxonomy" id="271099"/>
    <lineage>
        <taxon>Bacteria</taxon>
        <taxon>Pseudomonadati</taxon>
        <taxon>Pseudomonadota</taxon>
        <taxon>Gammaproteobacteria</taxon>
        <taxon>Alteromonadales</taxon>
        <taxon>Shewanellaceae</taxon>
        <taxon>Shewanella</taxon>
    </lineage>
</organism>
<dbReference type="EMBL" id="RXNV01000024">
    <property type="protein sequence ID" value="RTR26081.1"/>
    <property type="molecule type" value="Genomic_DNA"/>
</dbReference>
<reference evidence="5 6" key="1">
    <citation type="submission" date="2018-12" db="EMBL/GenBank/DDBJ databases">
        <authorList>
            <person name="Yu L."/>
        </authorList>
    </citation>
    <scope>NUCLEOTIDE SEQUENCE [LARGE SCALE GENOMIC DNA]</scope>
    <source>
        <strain evidence="5 6">HAW-EB5</strain>
    </source>
</reference>
<dbReference type="GO" id="GO:0003677">
    <property type="term" value="F:DNA binding"/>
    <property type="evidence" value="ECO:0007669"/>
    <property type="project" value="UniProtKB-UniRule"/>
</dbReference>
<evidence type="ECO:0000313" key="6">
    <source>
        <dbReference type="Proteomes" id="UP000282060"/>
    </source>
</evidence>
<dbReference type="SMART" id="SM00862">
    <property type="entry name" value="Trans_reg_C"/>
    <property type="match status" value="1"/>
</dbReference>
<sequence>MEQIILEHDKLKKEDLVFKISDADRRILLAFYDNPARVFTRSELLEIGWPSSIVSETSVNIVIGNIRKHLKKLSPKSELITIPKKGYQSDFRFNLDVPQKPNTKQLETLAHREEIFDKAIPFKVMERIVLTMNIVTVVTLVLIVFLFSTWFHNSETVQCTTLNNVNYCGFDVLSDEVKATLPKKSNGTFFFSVNSYGELAYEYLEHN</sequence>
<dbReference type="InterPro" id="IPR036388">
    <property type="entry name" value="WH-like_DNA-bd_sf"/>
</dbReference>
<dbReference type="PROSITE" id="PS51755">
    <property type="entry name" value="OMPR_PHOB"/>
    <property type="match status" value="1"/>
</dbReference>
<dbReference type="Proteomes" id="UP000282060">
    <property type="component" value="Unassembled WGS sequence"/>
</dbReference>
<comment type="caution">
    <text evidence="5">The sequence shown here is derived from an EMBL/GenBank/DDBJ whole genome shotgun (WGS) entry which is preliminary data.</text>
</comment>
<dbReference type="InterPro" id="IPR016032">
    <property type="entry name" value="Sig_transdc_resp-reg_C-effctor"/>
</dbReference>
<evidence type="ECO:0000256" key="1">
    <source>
        <dbReference type="ARBA" id="ARBA00023125"/>
    </source>
</evidence>
<dbReference type="OrthoDB" id="9180348at2"/>
<dbReference type="AlphaFoldDB" id="A0A3S0RE13"/>
<dbReference type="RefSeq" id="WP_126508211.1">
    <property type="nucleotide sequence ID" value="NZ_RXNV01000024.1"/>
</dbReference>
<evidence type="ECO:0000259" key="4">
    <source>
        <dbReference type="PROSITE" id="PS51755"/>
    </source>
</evidence>
<dbReference type="Gene3D" id="1.10.10.10">
    <property type="entry name" value="Winged helix-like DNA-binding domain superfamily/Winged helix DNA-binding domain"/>
    <property type="match status" value="1"/>
</dbReference>
<dbReference type="SUPFAM" id="SSF46894">
    <property type="entry name" value="C-terminal effector domain of the bipartite response regulators"/>
    <property type="match status" value="1"/>
</dbReference>
<evidence type="ECO:0000313" key="5">
    <source>
        <dbReference type="EMBL" id="RTR26081.1"/>
    </source>
</evidence>
<dbReference type="InterPro" id="IPR001867">
    <property type="entry name" value="OmpR/PhoB-type_DNA-bd"/>
</dbReference>
<accession>A0A3S0RE13</accession>
<keyword evidence="3" id="KW-1133">Transmembrane helix</keyword>
<dbReference type="GO" id="GO:0000160">
    <property type="term" value="P:phosphorelay signal transduction system"/>
    <property type="evidence" value="ECO:0007669"/>
    <property type="project" value="InterPro"/>
</dbReference>
<feature type="transmembrane region" description="Helical" evidence="3">
    <location>
        <begin position="128"/>
        <end position="151"/>
    </location>
</feature>
<keyword evidence="1 2" id="KW-0238">DNA-binding</keyword>
<protein>
    <submittedName>
        <fullName evidence="5">Helix-turn-helix domain-containing protein</fullName>
    </submittedName>
</protein>
<proteinExistence type="predicted"/>